<keyword evidence="2" id="KW-0808">Transferase</keyword>
<evidence type="ECO:0000256" key="1">
    <source>
        <dbReference type="ARBA" id="ARBA00022603"/>
    </source>
</evidence>
<keyword evidence="4" id="KW-1185">Reference proteome</keyword>
<dbReference type="PANTHER" id="PTHR13393">
    <property type="entry name" value="SAM-DEPENDENT METHYLTRANSFERASE"/>
    <property type="match status" value="1"/>
</dbReference>
<sequence>MHRRSTLSSPVASVLIGILLPPVSRITPLVFSLLTLMLDIDRVSLVSAQASIDRNGLSERIALLRVDLTGPIRLPLMQNTAASIFDFSVCNSPFYACTEEATRTAAAMELLPSAVCTGTDVEMITRGGEEDFVSKMVGESITHGQRC</sequence>
<evidence type="ECO:0000313" key="4">
    <source>
        <dbReference type="Proteomes" id="UP000759537"/>
    </source>
</evidence>
<comment type="caution">
    <text evidence="3">The sequence shown here is derived from an EMBL/GenBank/DDBJ whole genome shotgun (WGS) entry which is preliminary data.</text>
</comment>
<dbReference type="SUPFAM" id="SSF53335">
    <property type="entry name" value="S-adenosyl-L-methionine-dependent methyltransferases"/>
    <property type="match status" value="1"/>
</dbReference>
<gene>
    <name evidence="3" type="ORF">DFH94DRAFT_179150</name>
</gene>
<dbReference type="GO" id="GO:0070475">
    <property type="term" value="P:rRNA base methylation"/>
    <property type="evidence" value="ECO:0007669"/>
    <property type="project" value="TreeGrafter"/>
</dbReference>
<dbReference type="GO" id="GO:0005634">
    <property type="term" value="C:nucleus"/>
    <property type="evidence" value="ECO:0007669"/>
    <property type="project" value="TreeGrafter"/>
</dbReference>
<protein>
    <submittedName>
        <fullName evidence="3">Uncharacterized protein</fullName>
    </submittedName>
</protein>
<name>A0A9P5N577_9AGAM</name>
<proteinExistence type="predicted"/>
<reference evidence="3" key="2">
    <citation type="journal article" date="2020" name="Nat. Commun.">
        <title>Large-scale genome sequencing of mycorrhizal fungi provides insights into the early evolution of symbiotic traits.</title>
        <authorList>
            <person name="Miyauchi S."/>
            <person name="Kiss E."/>
            <person name="Kuo A."/>
            <person name="Drula E."/>
            <person name="Kohler A."/>
            <person name="Sanchez-Garcia M."/>
            <person name="Morin E."/>
            <person name="Andreopoulos B."/>
            <person name="Barry K.W."/>
            <person name="Bonito G."/>
            <person name="Buee M."/>
            <person name="Carver A."/>
            <person name="Chen C."/>
            <person name="Cichocki N."/>
            <person name="Clum A."/>
            <person name="Culley D."/>
            <person name="Crous P.W."/>
            <person name="Fauchery L."/>
            <person name="Girlanda M."/>
            <person name="Hayes R.D."/>
            <person name="Keri Z."/>
            <person name="LaButti K."/>
            <person name="Lipzen A."/>
            <person name="Lombard V."/>
            <person name="Magnuson J."/>
            <person name="Maillard F."/>
            <person name="Murat C."/>
            <person name="Nolan M."/>
            <person name="Ohm R.A."/>
            <person name="Pangilinan J."/>
            <person name="Pereira M.F."/>
            <person name="Perotto S."/>
            <person name="Peter M."/>
            <person name="Pfister S."/>
            <person name="Riley R."/>
            <person name="Sitrit Y."/>
            <person name="Stielow J.B."/>
            <person name="Szollosi G."/>
            <person name="Zifcakova L."/>
            <person name="Stursova M."/>
            <person name="Spatafora J.W."/>
            <person name="Tedersoo L."/>
            <person name="Vaario L.M."/>
            <person name="Yamada A."/>
            <person name="Yan M."/>
            <person name="Wang P."/>
            <person name="Xu J."/>
            <person name="Bruns T."/>
            <person name="Baldrian P."/>
            <person name="Vilgalys R."/>
            <person name="Dunand C."/>
            <person name="Henrissat B."/>
            <person name="Grigoriev I.V."/>
            <person name="Hibbett D."/>
            <person name="Nagy L.G."/>
            <person name="Martin F.M."/>
        </authorList>
    </citation>
    <scope>NUCLEOTIDE SEQUENCE</scope>
    <source>
        <strain evidence="3">Prilba</strain>
    </source>
</reference>
<dbReference type="EMBL" id="WHVB01000002">
    <property type="protein sequence ID" value="KAF8486297.1"/>
    <property type="molecule type" value="Genomic_DNA"/>
</dbReference>
<keyword evidence="1" id="KW-0489">Methyltransferase</keyword>
<evidence type="ECO:0000313" key="3">
    <source>
        <dbReference type="EMBL" id="KAF8486297.1"/>
    </source>
</evidence>
<accession>A0A9P5N577</accession>
<dbReference type="Proteomes" id="UP000759537">
    <property type="component" value="Unassembled WGS sequence"/>
</dbReference>
<dbReference type="PANTHER" id="PTHR13393:SF0">
    <property type="entry name" value="RNA N6-ADENOSINE-METHYLTRANSFERASE METTL16"/>
    <property type="match status" value="1"/>
</dbReference>
<evidence type="ECO:0000256" key="2">
    <source>
        <dbReference type="ARBA" id="ARBA00022679"/>
    </source>
</evidence>
<dbReference type="InterPro" id="IPR029063">
    <property type="entry name" value="SAM-dependent_MTases_sf"/>
</dbReference>
<dbReference type="GO" id="GO:0008168">
    <property type="term" value="F:methyltransferase activity"/>
    <property type="evidence" value="ECO:0007669"/>
    <property type="project" value="UniProtKB-KW"/>
</dbReference>
<organism evidence="3 4">
    <name type="scientific">Russula ochroleuca</name>
    <dbReference type="NCBI Taxonomy" id="152965"/>
    <lineage>
        <taxon>Eukaryota</taxon>
        <taxon>Fungi</taxon>
        <taxon>Dikarya</taxon>
        <taxon>Basidiomycota</taxon>
        <taxon>Agaricomycotina</taxon>
        <taxon>Agaricomycetes</taxon>
        <taxon>Russulales</taxon>
        <taxon>Russulaceae</taxon>
        <taxon>Russula</taxon>
    </lineage>
</organism>
<dbReference type="OrthoDB" id="514248at2759"/>
<dbReference type="AlphaFoldDB" id="A0A9P5N577"/>
<dbReference type="Gene3D" id="3.40.50.150">
    <property type="entry name" value="Vaccinia Virus protein VP39"/>
    <property type="match status" value="1"/>
</dbReference>
<dbReference type="Pfam" id="PF05971">
    <property type="entry name" value="Methyltransf_10"/>
    <property type="match status" value="1"/>
</dbReference>
<reference evidence="3" key="1">
    <citation type="submission" date="2019-10" db="EMBL/GenBank/DDBJ databases">
        <authorList>
            <consortium name="DOE Joint Genome Institute"/>
            <person name="Kuo A."/>
            <person name="Miyauchi S."/>
            <person name="Kiss E."/>
            <person name="Drula E."/>
            <person name="Kohler A."/>
            <person name="Sanchez-Garcia M."/>
            <person name="Andreopoulos B."/>
            <person name="Barry K.W."/>
            <person name="Bonito G."/>
            <person name="Buee M."/>
            <person name="Carver A."/>
            <person name="Chen C."/>
            <person name="Cichocki N."/>
            <person name="Clum A."/>
            <person name="Culley D."/>
            <person name="Crous P.W."/>
            <person name="Fauchery L."/>
            <person name="Girlanda M."/>
            <person name="Hayes R."/>
            <person name="Keri Z."/>
            <person name="LaButti K."/>
            <person name="Lipzen A."/>
            <person name="Lombard V."/>
            <person name="Magnuson J."/>
            <person name="Maillard F."/>
            <person name="Morin E."/>
            <person name="Murat C."/>
            <person name="Nolan M."/>
            <person name="Ohm R."/>
            <person name="Pangilinan J."/>
            <person name="Pereira M."/>
            <person name="Perotto S."/>
            <person name="Peter M."/>
            <person name="Riley R."/>
            <person name="Sitrit Y."/>
            <person name="Stielow B."/>
            <person name="Szollosi G."/>
            <person name="Zifcakova L."/>
            <person name="Stursova M."/>
            <person name="Spatafora J.W."/>
            <person name="Tedersoo L."/>
            <person name="Vaario L.-M."/>
            <person name="Yamada A."/>
            <person name="Yan M."/>
            <person name="Wang P."/>
            <person name="Xu J."/>
            <person name="Bruns T."/>
            <person name="Baldrian P."/>
            <person name="Vilgalys R."/>
            <person name="Henrissat B."/>
            <person name="Grigoriev I.V."/>
            <person name="Hibbett D."/>
            <person name="Nagy L.G."/>
            <person name="Martin F.M."/>
        </authorList>
    </citation>
    <scope>NUCLEOTIDE SEQUENCE</scope>
    <source>
        <strain evidence="3">Prilba</strain>
    </source>
</reference>
<dbReference type="InterPro" id="IPR010286">
    <property type="entry name" value="METTL16/RlmF"/>
</dbReference>